<evidence type="ECO:0000256" key="4">
    <source>
        <dbReference type="ARBA" id="ARBA00022679"/>
    </source>
</evidence>
<feature type="binding site" evidence="15">
    <location>
        <position position="285"/>
    </location>
    <ligand>
        <name>ATP</name>
        <dbReference type="ChEBI" id="CHEBI:30616"/>
    </ligand>
</feature>
<keyword evidence="11 17" id="KW-1133">Transmembrane helix</keyword>
<evidence type="ECO:0000256" key="13">
    <source>
        <dbReference type="ARBA" id="ARBA00023170"/>
    </source>
</evidence>
<evidence type="ECO:0000256" key="7">
    <source>
        <dbReference type="ARBA" id="ARBA00022737"/>
    </source>
</evidence>
<evidence type="ECO:0000256" key="6">
    <source>
        <dbReference type="ARBA" id="ARBA00022729"/>
    </source>
</evidence>
<dbReference type="InterPro" id="IPR032675">
    <property type="entry name" value="LRR_dom_sf"/>
</dbReference>
<evidence type="ECO:0000256" key="3">
    <source>
        <dbReference type="ARBA" id="ARBA00022614"/>
    </source>
</evidence>
<dbReference type="SUPFAM" id="SSF56112">
    <property type="entry name" value="Protein kinase-like (PK-like)"/>
    <property type="match status" value="1"/>
</dbReference>
<protein>
    <recommendedName>
        <fullName evidence="18">Protein kinase domain-containing protein</fullName>
    </recommendedName>
</protein>
<evidence type="ECO:0000256" key="14">
    <source>
        <dbReference type="ARBA" id="ARBA00023180"/>
    </source>
</evidence>
<dbReference type="EMBL" id="JACGCM010001825">
    <property type="protein sequence ID" value="KAF6148815.1"/>
    <property type="molecule type" value="Genomic_DNA"/>
</dbReference>
<keyword evidence="4" id="KW-0808">Transferase</keyword>
<evidence type="ECO:0000256" key="8">
    <source>
        <dbReference type="ARBA" id="ARBA00022741"/>
    </source>
</evidence>
<sequence length="449" mass="49240">MWWIERLVVNISSNRISGFVPMENSSICRSLKLLDISRNQVTGFVPNSFGDLELLVSLDLSENNLRGPIPLELGRLKDLKHLSMTGNNLTGAIPPSLGQLSSLKVFKLSSNSLSREIPKEIVNLKNLTVLLLNNNTLSVQILPGLSNVTTLSSFNVSFNNFAVFRSAGNHGDSSTYSYTPPGSQSQNNRFNSIEIASITSASAIVSVLLALIILFLYTRKCKPKSRVGGSERREVTVFVDIGVPLAFENVVRATRSFNASNCIGNGGFGATYMAELSPGILVAIKRLSVGRFQGERPERNVDWRILHKIALDIARALAYLHDQCVPRILHRDVKPNNILLDNDYNAYFSGFGLARFLGKSETHATTGVAGTFGYVAPEYAMTCYVSDKADVYSYGVVLLELISDKKALDPSFSTFGNGFNIVAWACILLRQGRAKEFFTGGAMGFWASR</sequence>
<dbReference type="GO" id="GO:0005524">
    <property type="term" value="F:ATP binding"/>
    <property type="evidence" value="ECO:0007669"/>
    <property type="project" value="UniProtKB-UniRule"/>
</dbReference>
<dbReference type="InterPro" id="IPR000719">
    <property type="entry name" value="Prot_kinase_dom"/>
</dbReference>
<dbReference type="Gene3D" id="1.10.510.10">
    <property type="entry name" value="Transferase(Phosphotransferase) domain 1"/>
    <property type="match status" value="1"/>
</dbReference>
<dbReference type="SMART" id="SM00220">
    <property type="entry name" value="S_TKc"/>
    <property type="match status" value="1"/>
</dbReference>
<keyword evidence="2" id="KW-1003">Cell membrane</keyword>
<dbReference type="GO" id="GO:0005886">
    <property type="term" value="C:plasma membrane"/>
    <property type="evidence" value="ECO:0007669"/>
    <property type="project" value="UniProtKB-SubCell"/>
</dbReference>
<evidence type="ECO:0000256" key="16">
    <source>
        <dbReference type="RuleBase" id="RU000304"/>
    </source>
</evidence>
<dbReference type="SUPFAM" id="SSF52058">
    <property type="entry name" value="L domain-like"/>
    <property type="match status" value="1"/>
</dbReference>
<keyword evidence="14" id="KW-0325">Glycoprotein</keyword>
<dbReference type="PANTHER" id="PTHR48056:SF63">
    <property type="entry name" value="PROTEIN KINASE DOMAIN-CONTAINING PROTEIN"/>
    <property type="match status" value="1"/>
</dbReference>
<evidence type="ECO:0000259" key="18">
    <source>
        <dbReference type="PROSITE" id="PS50011"/>
    </source>
</evidence>
<evidence type="ECO:0000256" key="17">
    <source>
        <dbReference type="SAM" id="Phobius"/>
    </source>
</evidence>
<dbReference type="PROSITE" id="PS00107">
    <property type="entry name" value="PROTEIN_KINASE_ATP"/>
    <property type="match status" value="1"/>
</dbReference>
<dbReference type="PROSITE" id="PS50011">
    <property type="entry name" value="PROTEIN_KINASE_DOM"/>
    <property type="match status" value="1"/>
</dbReference>
<feature type="transmembrane region" description="Helical" evidence="17">
    <location>
        <begin position="195"/>
        <end position="217"/>
    </location>
</feature>
<dbReference type="FunFam" id="1.10.510.10:FF:000192">
    <property type="entry name" value="LRR receptor-like serine/threonine-protein kinase RPK2"/>
    <property type="match status" value="1"/>
</dbReference>
<dbReference type="InterPro" id="IPR008271">
    <property type="entry name" value="Ser/Thr_kinase_AS"/>
</dbReference>
<organism evidence="19 20">
    <name type="scientific">Kingdonia uniflora</name>
    <dbReference type="NCBI Taxonomy" id="39325"/>
    <lineage>
        <taxon>Eukaryota</taxon>
        <taxon>Viridiplantae</taxon>
        <taxon>Streptophyta</taxon>
        <taxon>Embryophyta</taxon>
        <taxon>Tracheophyta</taxon>
        <taxon>Spermatophyta</taxon>
        <taxon>Magnoliopsida</taxon>
        <taxon>Ranunculales</taxon>
        <taxon>Circaeasteraceae</taxon>
        <taxon>Kingdonia</taxon>
    </lineage>
</organism>
<dbReference type="InterPro" id="IPR017441">
    <property type="entry name" value="Protein_kinase_ATP_BS"/>
</dbReference>
<keyword evidence="3" id="KW-0433">Leucine-rich repeat</keyword>
<dbReference type="Proteomes" id="UP000541444">
    <property type="component" value="Unassembled WGS sequence"/>
</dbReference>
<keyword evidence="7" id="KW-0677">Repeat</keyword>
<proteinExistence type="inferred from homology"/>
<keyword evidence="8 15" id="KW-0547">Nucleotide-binding</keyword>
<gene>
    <name evidence="19" type="ORF">GIB67_014186</name>
</gene>
<evidence type="ECO:0000256" key="1">
    <source>
        <dbReference type="ARBA" id="ARBA00004251"/>
    </source>
</evidence>
<evidence type="ECO:0000256" key="15">
    <source>
        <dbReference type="PROSITE-ProRule" id="PRU10141"/>
    </source>
</evidence>
<dbReference type="Gene3D" id="3.80.10.10">
    <property type="entry name" value="Ribonuclease Inhibitor"/>
    <property type="match status" value="1"/>
</dbReference>
<reference evidence="19 20" key="1">
    <citation type="journal article" date="2020" name="IScience">
        <title>Genome Sequencing of the Endangered Kingdonia uniflora (Circaeasteraceae, Ranunculales) Reveals Potential Mechanisms of Evolutionary Specialization.</title>
        <authorList>
            <person name="Sun Y."/>
            <person name="Deng T."/>
            <person name="Zhang A."/>
            <person name="Moore M.J."/>
            <person name="Landis J.B."/>
            <person name="Lin N."/>
            <person name="Zhang H."/>
            <person name="Zhang X."/>
            <person name="Huang J."/>
            <person name="Zhang X."/>
            <person name="Sun H."/>
            <person name="Wang H."/>
        </authorList>
    </citation>
    <scope>NUCLEOTIDE SEQUENCE [LARGE SCALE GENOMIC DNA]</scope>
    <source>
        <strain evidence="19">TB1705</strain>
        <tissue evidence="19">Leaf</tissue>
    </source>
</reference>
<evidence type="ECO:0000256" key="2">
    <source>
        <dbReference type="ARBA" id="ARBA00022475"/>
    </source>
</evidence>
<dbReference type="Pfam" id="PF13855">
    <property type="entry name" value="LRR_8"/>
    <property type="match status" value="1"/>
</dbReference>
<keyword evidence="20" id="KW-1185">Reference proteome</keyword>
<keyword evidence="13" id="KW-0675">Receptor</keyword>
<dbReference type="Pfam" id="PF00560">
    <property type="entry name" value="LRR_1"/>
    <property type="match status" value="2"/>
</dbReference>
<dbReference type="PROSITE" id="PS00108">
    <property type="entry name" value="PROTEIN_KINASE_ST"/>
    <property type="match status" value="1"/>
</dbReference>
<evidence type="ECO:0000313" key="19">
    <source>
        <dbReference type="EMBL" id="KAF6148815.1"/>
    </source>
</evidence>
<dbReference type="InterPro" id="IPR050647">
    <property type="entry name" value="Plant_LRR-RLKs"/>
</dbReference>
<dbReference type="PANTHER" id="PTHR48056">
    <property type="entry name" value="LRR RECEPTOR-LIKE SERINE/THREONINE-PROTEIN KINASE-RELATED"/>
    <property type="match status" value="1"/>
</dbReference>
<dbReference type="OrthoDB" id="1896041at2759"/>
<evidence type="ECO:0000256" key="9">
    <source>
        <dbReference type="ARBA" id="ARBA00022777"/>
    </source>
</evidence>
<feature type="domain" description="Protein kinase" evidence="18">
    <location>
        <begin position="161"/>
        <end position="449"/>
    </location>
</feature>
<dbReference type="GO" id="GO:0004674">
    <property type="term" value="F:protein serine/threonine kinase activity"/>
    <property type="evidence" value="ECO:0007669"/>
    <property type="project" value="UniProtKB-KW"/>
</dbReference>
<dbReference type="AlphaFoldDB" id="A0A7J7M1R2"/>
<dbReference type="Pfam" id="PF00069">
    <property type="entry name" value="Pkinase"/>
    <property type="match status" value="1"/>
</dbReference>
<keyword evidence="12 17" id="KW-0472">Membrane</keyword>
<keyword evidence="9" id="KW-0418">Kinase</keyword>
<keyword evidence="5 17" id="KW-0812">Transmembrane</keyword>
<dbReference type="FunFam" id="3.80.10.10:FF:000383">
    <property type="entry name" value="Leucine-rich repeat receptor protein kinase EMS1"/>
    <property type="match status" value="1"/>
</dbReference>
<evidence type="ECO:0000256" key="5">
    <source>
        <dbReference type="ARBA" id="ARBA00022692"/>
    </source>
</evidence>
<accession>A0A7J7M1R2</accession>
<evidence type="ECO:0000256" key="10">
    <source>
        <dbReference type="ARBA" id="ARBA00022840"/>
    </source>
</evidence>
<keyword evidence="10 15" id="KW-0067">ATP-binding</keyword>
<evidence type="ECO:0000256" key="12">
    <source>
        <dbReference type="ARBA" id="ARBA00023136"/>
    </source>
</evidence>
<keyword evidence="16" id="KW-0723">Serine/threonine-protein kinase</keyword>
<evidence type="ECO:0000256" key="11">
    <source>
        <dbReference type="ARBA" id="ARBA00022989"/>
    </source>
</evidence>
<dbReference type="InterPro" id="IPR001611">
    <property type="entry name" value="Leu-rich_rpt"/>
</dbReference>
<name>A0A7J7M1R2_9MAGN</name>
<dbReference type="InterPro" id="IPR011009">
    <property type="entry name" value="Kinase-like_dom_sf"/>
</dbReference>
<comment type="subcellular location">
    <subcellularLocation>
        <location evidence="1">Cell membrane</location>
        <topology evidence="1">Single-pass type I membrane protein</topology>
    </subcellularLocation>
</comment>
<comment type="similarity">
    <text evidence="16">Belongs to the protein kinase superfamily.</text>
</comment>
<evidence type="ECO:0000313" key="20">
    <source>
        <dbReference type="Proteomes" id="UP000541444"/>
    </source>
</evidence>
<keyword evidence="6" id="KW-0732">Signal</keyword>
<comment type="caution">
    <text evidence="19">The sequence shown here is derived from an EMBL/GenBank/DDBJ whole genome shotgun (WGS) entry which is preliminary data.</text>
</comment>